<reference evidence="1" key="1">
    <citation type="submission" date="2021-03" db="EMBL/GenBank/DDBJ databases">
        <title>Molecular epidemiology and mechanisms of colistin and carbapenem resistance in Enterobacteriaceae from clinical isolates, the environment and porcine samples in Pretoria, South Africa.</title>
        <authorList>
            <person name="Bogoshi D."/>
            <person name="Mbelle N.M."/>
            <person name="Naidoo V."/>
            <person name="Osei Sekyere J."/>
        </authorList>
    </citation>
    <scope>NUCLEOTIDE SEQUENCE</scope>
    <source>
        <strain evidence="1">C052</strain>
    </source>
</reference>
<name>A0A939SLJ7_PRORE</name>
<accession>A0A939SLJ7</accession>
<sequence length="74" mass="7915">MMDTTKAVTDLLITILSMKVRKAGGLAVGIKGTDTAKTVQSPGKEVLWANTAATKIFLLKPHYIKRCSGQLLGL</sequence>
<evidence type="ECO:0000313" key="1">
    <source>
        <dbReference type="EMBL" id="MBO1916181.1"/>
    </source>
</evidence>
<organism evidence="1 2">
    <name type="scientific">Providencia rettgeri</name>
    <dbReference type="NCBI Taxonomy" id="587"/>
    <lineage>
        <taxon>Bacteria</taxon>
        <taxon>Pseudomonadati</taxon>
        <taxon>Pseudomonadota</taxon>
        <taxon>Gammaproteobacteria</taxon>
        <taxon>Enterobacterales</taxon>
        <taxon>Morganellaceae</taxon>
        <taxon>Providencia</taxon>
    </lineage>
</organism>
<comment type="caution">
    <text evidence="1">The sequence shown here is derived from an EMBL/GenBank/DDBJ whole genome shotgun (WGS) entry which is preliminary data.</text>
</comment>
<evidence type="ECO:0000313" key="2">
    <source>
        <dbReference type="Proteomes" id="UP000664477"/>
    </source>
</evidence>
<proteinExistence type="predicted"/>
<dbReference type="EMBL" id="JAGETQ010000041">
    <property type="protein sequence ID" value="MBO1916181.1"/>
    <property type="molecule type" value="Genomic_DNA"/>
</dbReference>
<dbReference type="Proteomes" id="UP000664477">
    <property type="component" value="Unassembled WGS sequence"/>
</dbReference>
<dbReference type="AlphaFoldDB" id="A0A939SLJ7"/>
<protein>
    <submittedName>
        <fullName evidence="1">Uncharacterized protein</fullName>
    </submittedName>
</protein>
<gene>
    <name evidence="1" type="ORF">J4727_09500</name>
</gene>